<evidence type="ECO:0000256" key="3">
    <source>
        <dbReference type="ARBA" id="ARBA00022857"/>
    </source>
</evidence>
<keyword evidence="3" id="KW-0521">NADP</keyword>
<dbReference type="SUPFAM" id="SSF53597">
    <property type="entry name" value="Dihydrofolate reductase-like"/>
    <property type="match status" value="1"/>
</dbReference>
<dbReference type="EMBL" id="BARV01017314">
    <property type="protein sequence ID" value="GAI21912.1"/>
    <property type="molecule type" value="Genomic_DNA"/>
</dbReference>
<dbReference type="GO" id="GO:0009231">
    <property type="term" value="P:riboflavin biosynthetic process"/>
    <property type="evidence" value="ECO:0007669"/>
    <property type="project" value="UniProtKB-UniPathway"/>
</dbReference>
<evidence type="ECO:0000313" key="6">
    <source>
        <dbReference type="EMBL" id="GAI21912.1"/>
    </source>
</evidence>
<dbReference type="InterPro" id="IPR004794">
    <property type="entry name" value="Eubact_RibD"/>
</dbReference>
<reference evidence="6" key="1">
    <citation type="journal article" date="2014" name="Front. Microbiol.">
        <title>High frequency of phylogenetically diverse reductive dehalogenase-homologous genes in deep subseafloor sedimentary metagenomes.</title>
        <authorList>
            <person name="Kawai M."/>
            <person name="Futagami T."/>
            <person name="Toyoda A."/>
            <person name="Takaki Y."/>
            <person name="Nishi S."/>
            <person name="Hori S."/>
            <person name="Arai W."/>
            <person name="Tsubouchi T."/>
            <person name="Morono Y."/>
            <person name="Uchiyama I."/>
            <person name="Ito T."/>
            <person name="Fujiyama A."/>
            <person name="Inagaki F."/>
            <person name="Takami H."/>
        </authorList>
    </citation>
    <scope>NUCLEOTIDE SEQUENCE</scope>
    <source>
        <strain evidence="6">Expedition CK06-06</strain>
    </source>
</reference>
<evidence type="ECO:0000259" key="5">
    <source>
        <dbReference type="Pfam" id="PF01872"/>
    </source>
</evidence>
<accession>X1LRB1</accession>
<dbReference type="EC" id="1.1.1.193" evidence="2"/>
<dbReference type="InterPro" id="IPR024072">
    <property type="entry name" value="DHFR-like_dom_sf"/>
</dbReference>
<gene>
    <name evidence="6" type="ORF">S06H3_29538</name>
</gene>
<protein>
    <recommendedName>
        <fullName evidence="2">5-amino-6-(5-phosphoribosylamino)uracil reductase</fullName>
        <ecNumber evidence="2">1.1.1.193</ecNumber>
    </recommendedName>
</protein>
<dbReference type="InterPro" id="IPR050765">
    <property type="entry name" value="Riboflavin_Biosynth_HTPR"/>
</dbReference>
<feature type="non-terminal residue" evidence="6">
    <location>
        <position position="1"/>
    </location>
</feature>
<dbReference type="NCBIfam" id="TIGR00326">
    <property type="entry name" value="eubact_ribD"/>
    <property type="match status" value="1"/>
</dbReference>
<dbReference type="InterPro" id="IPR016193">
    <property type="entry name" value="Cytidine_deaminase-like"/>
</dbReference>
<dbReference type="GO" id="GO:0008835">
    <property type="term" value="F:diaminohydroxyphosphoribosylaminopyrimidine deaminase activity"/>
    <property type="evidence" value="ECO:0007669"/>
    <property type="project" value="InterPro"/>
</dbReference>
<dbReference type="Gene3D" id="3.40.430.10">
    <property type="entry name" value="Dihydrofolate Reductase, subunit A"/>
    <property type="match status" value="1"/>
</dbReference>
<dbReference type="SUPFAM" id="SSF53927">
    <property type="entry name" value="Cytidine deaminase-like"/>
    <property type="match status" value="1"/>
</dbReference>
<sequence>TQKIIKAGIKKVIAATLDPNPVNSGKGIEELQKGGIETEVGVLKEEAEKVNEAFSKFMKRRIPFVIVKAAASLDGKIATYKGESKWITSEKSRRLAHRLRDRVDAILVGVNTIIRDDPALLPPSKKNSAIREERN</sequence>
<dbReference type="InterPro" id="IPR002734">
    <property type="entry name" value="RibDG_C"/>
</dbReference>
<dbReference type="Pfam" id="PF01872">
    <property type="entry name" value="RibD_C"/>
    <property type="match status" value="1"/>
</dbReference>
<evidence type="ECO:0000256" key="4">
    <source>
        <dbReference type="ARBA" id="ARBA00023002"/>
    </source>
</evidence>
<evidence type="ECO:0000256" key="2">
    <source>
        <dbReference type="ARBA" id="ARBA00013173"/>
    </source>
</evidence>
<dbReference type="Gene3D" id="3.40.140.10">
    <property type="entry name" value="Cytidine Deaminase, domain 2"/>
    <property type="match status" value="1"/>
</dbReference>
<dbReference type="AlphaFoldDB" id="X1LRB1"/>
<comment type="caution">
    <text evidence="6">The sequence shown here is derived from an EMBL/GenBank/DDBJ whole genome shotgun (WGS) entry which is preliminary data.</text>
</comment>
<evidence type="ECO:0000256" key="1">
    <source>
        <dbReference type="ARBA" id="ARBA00004910"/>
    </source>
</evidence>
<keyword evidence="4" id="KW-0560">Oxidoreductase</keyword>
<dbReference type="UniPathway" id="UPA00275">
    <property type="reaction ID" value="UER00402"/>
</dbReference>
<comment type="pathway">
    <text evidence="1">Cofactor biosynthesis; riboflavin biosynthesis; 5-amino-6-(D-ribitylamino)uracil from GTP: step 3/4.</text>
</comment>
<name>X1LRB1_9ZZZZ</name>
<dbReference type="PANTHER" id="PTHR38011:SF7">
    <property type="entry name" value="2,5-DIAMINO-6-RIBOSYLAMINO-4(3H)-PYRIMIDINONE 5'-PHOSPHATE REDUCTASE"/>
    <property type="match status" value="1"/>
</dbReference>
<feature type="domain" description="Bacterial bifunctional deaminase-reductase C-terminal" evidence="5">
    <location>
        <begin position="63"/>
        <end position="123"/>
    </location>
</feature>
<organism evidence="6">
    <name type="scientific">marine sediment metagenome</name>
    <dbReference type="NCBI Taxonomy" id="412755"/>
    <lineage>
        <taxon>unclassified sequences</taxon>
        <taxon>metagenomes</taxon>
        <taxon>ecological metagenomes</taxon>
    </lineage>
</organism>
<dbReference type="GO" id="GO:0008703">
    <property type="term" value="F:5-amino-6-(5-phosphoribosylamino)uracil reductase activity"/>
    <property type="evidence" value="ECO:0007669"/>
    <property type="project" value="UniProtKB-EC"/>
</dbReference>
<proteinExistence type="predicted"/>
<dbReference type="PANTHER" id="PTHR38011">
    <property type="entry name" value="DIHYDROFOLATE REDUCTASE FAMILY PROTEIN (AFU_ORTHOLOGUE AFUA_8G06820)"/>
    <property type="match status" value="1"/>
</dbReference>